<dbReference type="SMART" id="SM00382">
    <property type="entry name" value="AAA"/>
    <property type="match status" value="2"/>
</dbReference>
<dbReference type="Pfam" id="PF00005">
    <property type="entry name" value="ABC_tran"/>
    <property type="match status" value="2"/>
</dbReference>
<dbReference type="GO" id="GO:0005886">
    <property type="term" value="C:plasma membrane"/>
    <property type="evidence" value="ECO:0007669"/>
    <property type="project" value="UniProtKB-SubCell"/>
</dbReference>
<evidence type="ECO:0000313" key="8">
    <source>
        <dbReference type="EMBL" id="CAD7569033.1"/>
    </source>
</evidence>
<dbReference type="AlphaFoldDB" id="A0A7R9IYI9"/>
<evidence type="ECO:0000256" key="5">
    <source>
        <dbReference type="ARBA" id="ARBA00022840"/>
    </source>
</evidence>
<evidence type="ECO:0000256" key="3">
    <source>
        <dbReference type="ARBA" id="ARBA00022475"/>
    </source>
</evidence>
<dbReference type="InterPro" id="IPR003593">
    <property type="entry name" value="AAA+_ATPase"/>
</dbReference>
<evidence type="ECO:0000256" key="6">
    <source>
        <dbReference type="ARBA" id="ARBA00023136"/>
    </source>
</evidence>
<dbReference type="FunFam" id="3.40.50.300:FF:000016">
    <property type="entry name" value="Oligopeptide ABC transporter ATP-binding component"/>
    <property type="match status" value="1"/>
</dbReference>
<dbReference type="EMBL" id="OE179524">
    <property type="protein sequence ID" value="CAD7569033.1"/>
    <property type="molecule type" value="Genomic_DNA"/>
</dbReference>
<dbReference type="NCBIfam" id="NF008453">
    <property type="entry name" value="PRK11308.1"/>
    <property type="match status" value="2"/>
</dbReference>
<keyword evidence="4" id="KW-0547">Nucleotide-binding</keyword>
<keyword evidence="3" id="KW-1003">Cell membrane</keyword>
<evidence type="ECO:0000259" key="7">
    <source>
        <dbReference type="PROSITE" id="PS50893"/>
    </source>
</evidence>
<dbReference type="InterPro" id="IPR003439">
    <property type="entry name" value="ABC_transporter-like_ATP-bd"/>
</dbReference>
<dbReference type="SUPFAM" id="SSF52540">
    <property type="entry name" value="P-loop containing nucleoside triphosphate hydrolases"/>
    <property type="match status" value="2"/>
</dbReference>
<dbReference type="InterPro" id="IPR050388">
    <property type="entry name" value="ABC_Ni/Peptide_Import"/>
</dbReference>
<sequence>MSLMGLLPPQVARIDGGEIRFQGTNLLGLKPSKMADLRGNQLAMIFQEPMTALNPVLTIGEQLCEPLIRHRGETPKAAWAHATQLIADVGLGRAESLMGCYPHQLSGGMLQRIMIAMALSCQPKLLIADEPTTALDVTVQAQILRLLRDQARAQQMALMLITHDLGVIAQMAEHVVVMYAGRIVEQGPTTDVLHNPLHPYTKGLIASRPVPGERRRRLYSIPGQVPDLAELPPYCAFYDRCERRTAQCHAGIPPLIGQTRQAALDGLKKHFPLRDGLFGQETGQLRAVDGVSFNIRPGTIFGLVGESGSGKTTVGRTLLGLYDKTAGSVKYRGQELQNLTPKQMRALRPKIQLVFQDPYSSLNPRIRIGDAIGEAMLEHKLCSKEELRDKVLEVMKICGLAPQHYNRFPHEFSGGQRQRIGIARALILNPDFIIADEPISALDVSIQAQIINLFSDLRDDHGVTFLFISHDLGVVEHLCDDVAVMYLGKLVETASRDALFSQPLHPYTQALLAAVPTLAPESVPVAVVQGEIPDPSRPPSGCRFSSRCPQATIRCRTEIPELREIRPGHQVACHWVLLA</sequence>
<feature type="domain" description="ABC transporter" evidence="7">
    <location>
        <begin position="271"/>
        <end position="512"/>
    </location>
</feature>
<dbReference type="CDD" id="cd03257">
    <property type="entry name" value="ABC_NikE_OppD_transporters"/>
    <property type="match status" value="2"/>
</dbReference>
<gene>
    <name evidence="8" type="ORF">TCMB3V08_LOCUS1783</name>
</gene>
<reference evidence="8" key="1">
    <citation type="submission" date="2020-11" db="EMBL/GenBank/DDBJ databases">
        <authorList>
            <person name="Tran Van P."/>
        </authorList>
    </citation>
    <scope>NUCLEOTIDE SEQUENCE</scope>
</reference>
<evidence type="ECO:0000256" key="2">
    <source>
        <dbReference type="ARBA" id="ARBA00022448"/>
    </source>
</evidence>
<proteinExistence type="predicted"/>
<keyword evidence="5" id="KW-0067">ATP-binding</keyword>
<dbReference type="InterPro" id="IPR027417">
    <property type="entry name" value="P-loop_NTPase"/>
</dbReference>
<dbReference type="GO" id="GO:0016887">
    <property type="term" value="F:ATP hydrolysis activity"/>
    <property type="evidence" value="ECO:0007669"/>
    <property type="project" value="InterPro"/>
</dbReference>
<dbReference type="PROSITE" id="PS00211">
    <property type="entry name" value="ABC_TRANSPORTER_1"/>
    <property type="match status" value="2"/>
</dbReference>
<dbReference type="PROSITE" id="PS50893">
    <property type="entry name" value="ABC_TRANSPORTER_2"/>
    <property type="match status" value="2"/>
</dbReference>
<keyword evidence="2" id="KW-0813">Transport</keyword>
<dbReference type="Gene3D" id="3.40.50.300">
    <property type="entry name" value="P-loop containing nucleotide triphosphate hydrolases"/>
    <property type="match status" value="2"/>
</dbReference>
<evidence type="ECO:0000256" key="4">
    <source>
        <dbReference type="ARBA" id="ARBA00022741"/>
    </source>
</evidence>
<dbReference type="GO" id="GO:0015833">
    <property type="term" value="P:peptide transport"/>
    <property type="evidence" value="ECO:0007669"/>
    <property type="project" value="InterPro"/>
</dbReference>
<dbReference type="PANTHER" id="PTHR43297">
    <property type="entry name" value="OLIGOPEPTIDE TRANSPORT ATP-BINDING PROTEIN APPD"/>
    <property type="match status" value="1"/>
</dbReference>
<dbReference type="Pfam" id="PF08352">
    <property type="entry name" value="oligo_HPY"/>
    <property type="match status" value="2"/>
</dbReference>
<accession>A0A7R9IYI9</accession>
<feature type="domain" description="ABC transporter" evidence="7">
    <location>
        <begin position="1"/>
        <end position="205"/>
    </location>
</feature>
<evidence type="ECO:0000256" key="1">
    <source>
        <dbReference type="ARBA" id="ARBA00004202"/>
    </source>
</evidence>
<dbReference type="GO" id="GO:0005524">
    <property type="term" value="F:ATP binding"/>
    <property type="evidence" value="ECO:0007669"/>
    <property type="project" value="UniProtKB-KW"/>
</dbReference>
<protein>
    <submittedName>
        <fullName evidence="8">(California timema) hypothetical protein</fullName>
    </submittedName>
</protein>
<name>A0A7R9IYI9_TIMCA</name>
<organism evidence="8">
    <name type="scientific">Timema californicum</name>
    <name type="common">California timema</name>
    <name type="synonym">Walking stick</name>
    <dbReference type="NCBI Taxonomy" id="61474"/>
    <lineage>
        <taxon>Eukaryota</taxon>
        <taxon>Metazoa</taxon>
        <taxon>Ecdysozoa</taxon>
        <taxon>Arthropoda</taxon>
        <taxon>Hexapoda</taxon>
        <taxon>Insecta</taxon>
        <taxon>Pterygota</taxon>
        <taxon>Neoptera</taxon>
        <taxon>Polyneoptera</taxon>
        <taxon>Phasmatodea</taxon>
        <taxon>Timematodea</taxon>
        <taxon>Timematoidea</taxon>
        <taxon>Timematidae</taxon>
        <taxon>Timema</taxon>
    </lineage>
</organism>
<dbReference type="InterPro" id="IPR017871">
    <property type="entry name" value="ABC_transporter-like_CS"/>
</dbReference>
<keyword evidence="6" id="KW-0472">Membrane</keyword>
<dbReference type="NCBIfam" id="TIGR01727">
    <property type="entry name" value="oligo_HPY"/>
    <property type="match status" value="2"/>
</dbReference>
<dbReference type="PANTHER" id="PTHR43297:SF2">
    <property type="entry name" value="DIPEPTIDE TRANSPORT ATP-BINDING PROTEIN DPPD"/>
    <property type="match status" value="1"/>
</dbReference>
<comment type="subcellular location">
    <subcellularLocation>
        <location evidence="1">Cell membrane</location>
        <topology evidence="1">Peripheral membrane protein</topology>
    </subcellularLocation>
</comment>
<dbReference type="InterPro" id="IPR013563">
    <property type="entry name" value="Oligopep_ABC_C"/>
</dbReference>